<dbReference type="AlphaFoldDB" id="A0A2A2FFZ6"/>
<sequence>MSLARRVLLGSERTRSHRRRLLVPPLVFLASFAAYAVGLFAVSGGVVFLPVDAAALGVLAAAALASRRSGLVLAWASVYGALLGSTADHYLLGLSGRSLGERVVAFLSPDGLVFLGVEAVALGTIAWVVGTLAAIAVERLRV</sequence>
<feature type="transmembrane region" description="Helical" evidence="1">
    <location>
        <begin position="21"/>
        <end position="41"/>
    </location>
</feature>
<keyword evidence="1" id="KW-0472">Membrane</keyword>
<proteinExistence type="predicted"/>
<accession>A0A2A2FFZ6</accession>
<dbReference type="Proteomes" id="UP000218083">
    <property type="component" value="Unassembled WGS sequence"/>
</dbReference>
<dbReference type="OrthoDB" id="330985at2157"/>
<dbReference type="RefSeq" id="WP_095636787.1">
    <property type="nucleotide sequence ID" value="NZ_NSKC01000004.1"/>
</dbReference>
<keyword evidence="3" id="KW-1185">Reference proteome</keyword>
<dbReference type="EMBL" id="NSKC01000004">
    <property type="protein sequence ID" value="PAU83519.1"/>
    <property type="molecule type" value="Genomic_DNA"/>
</dbReference>
<keyword evidence="1" id="KW-1133">Transmembrane helix</keyword>
<evidence type="ECO:0000313" key="2">
    <source>
        <dbReference type="EMBL" id="PAU83519.1"/>
    </source>
</evidence>
<name>A0A2A2FFZ6_9EURY</name>
<gene>
    <name evidence="2" type="ORF">CK500_08355</name>
</gene>
<feature type="transmembrane region" description="Helical" evidence="1">
    <location>
        <begin position="72"/>
        <end position="92"/>
    </location>
</feature>
<feature type="transmembrane region" description="Helical" evidence="1">
    <location>
        <begin position="112"/>
        <end position="137"/>
    </location>
</feature>
<reference evidence="2 3" key="1">
    <citation type="submission" date="2017-08" db="EMBL/GenBank/DDBJ databases">
        <title>The strain WRN001 was isolated from Binhai saline alkaline soil, Tianjin, China.</title>
        <authorList>
            <person name="Liu D."/>
            <person name="Zhang G."/>
        </authorList>
    </citation>
    <scope>NUCLEOTIDE SEQUENCE [LARGE SCALE GENOMIC DNA]</scope>
    <source>
        <strain evidence="2 3">WN019</strain>
    </source>
</reference>
<protein>
    <submittedName>
        <fullName evidence="2">Uncharacterized protein</fullName>
    </submittedName>
</protein>
<evidence type="ECO:0000256" key="1">
    <source>
        <dbReference type="SAM" id="Phobius"/>
    </source>
</evidence>
<feature type="transmembrane region" description="Helical" evidence="1">
    <location>
        <begin position="47"/>
        <end position="65"/>
    </location>
</feature>
<comment type="caution">
    <text evidence="2">The sequence shown here is derived from an EMBL/GenBank/DDBJ whole genome shotgun (WGS) entry which is preliminary data.</text>
</comment>
<keyword evidence="1" id="KW-0812">Transmembrane</keyword>
<organism evidence="2 3">
    <name type="scientific">Halorubrum salipaludis</name>
    <dbReference type="NCBI Taxonomy" id="2032630"/>
    <lineage>
        <taxon>Archaea</taxon>
        <taxon>Methanobacteriati</taxon>
        <taxon>Methanobacteriota</taxon>
        <taxon>Stenosarchaea group</taxon>
        <taxon>Halobacteria</taxon>
        <taxon>Halobacteriales</taxon>
        <taxon>Haloferacaceae</taxon>
        <taxon>Halorubrum</taxon>
    </lineage>
</organism>
<evidence type="ECO:0000313" key="3">
    <source>
        <dbReference type="Proteomes" id="UP000218083"/>
    </source>
</evidence>